<keyword evidence="3" id="KW-1185">Reference proteome</keyword>
<name>A0AAN9JHL2_CANGL</name>
<evidence type="ECO:0000313" key="2">
    <source>
        <dbReference type="EMBL" id="KAK7298988.1"/>
    </source>
</evidence>
<reference evidence="2 3" key="1">
    <citation type="submission" date="2024-01" db="EMBL/GenBank/DDBJ databases">
        <title>The genomes of 5 underutilized Papilionoideae crops provide insights into root nodulation and disease resistanc.</title>
        <authorList>
            <person name="Jiang F."/>
        </authorList>
    </citation>
    <scope>NUCLEOTIDE SEQUENCE [LARGE SCALE GENOMIC DNA]</scope>
    <source>
        <strain evidence="2">LVBAO_FW01</strain>
        <tissue evidence="2">Leaves</tissue>
    </source>
</reference>
<dbReference type="EMBL" id="JAYMYQ010000023">
    <property type="protein sequence ID" value="KAK7298875.1"/>
    <property type="molecule type" value="Genomic_DNA"/>
</dbReference>
<dbReference type="Proteomes" id="UP001367508">
    <property type="component" value="Unassembled WGS sequence"/>
</dbReference>
<sequence length="144" mass="16805">MVLYHPKDPHYKIHFDIAPATAIMIGISPPEGKKKGRLPYYTRIDSQTRLPLLDGRLRRKQSRLVALVKPTRYLSASSWKKRRNSKLGNYRFASQVQVELLIEGLHEERASHQRCVYARGMWQRLLLHQGSDKRKEEILDEGQS</sequence>
<proteinExistence type="predicted"/>
<organism evidence="2 3">
    <name type="scientific">Canavalia gladiata</name>
    <name type="common">Sword bean</name>
    <name type="synonym">Dolichos gladiatus</name>
    <dbReference type="NCBI Taxonomy" id="3824"/>
    <lineage>
        <taxon>Eukaryota</taxon>
        <taxon>Viridiplantae</taxon>
        <taxon>Streptophyta</taxon>
        <taxon>Embryophyta</taxon>
        <taxon>Tracheophyta</taxon>
        <taxon>Spermatophyta</taxon>
        <taxon>Magnoliopsida</taxon>
        <taxon>eudicotyledons</taxon>
        <taxon>Gunneridae</taxon>
        <taxon>Pentapetalae</taxon>
        <taxon>rosids</taxon>
        <taxon>fabids</taxon>
        <taxon>Fabales</taxon>
        <taxon>Fabaceae</taxon>
        <taxon>Papilionoideae</taxon>
        <taxon>50 kb inversion clade</taxon>
        <taxon>NPAAA clade</taxon>
        <taxon>indigoferoid/millettioid clade</taxon>
        <taxon>Phaseoleae</taxon>
        <taxon>Canavalia</taxon>
    </lineage>
</organism>
<comment type="caution">
    <text evidence="2">The sequence shown here is derived from an EMBL/GenBank/DDBJ whole genome shotgun (WGS) entry which is preliminary data.</text>
</comment>
<evidence type="ECO:0000313" key="3">
    <source>
        <dbReference type="Proteomes" id="UP001367508"/>
    </source>
</evidence>
<accession>A0AAN9JHL2</accession>
<evidence type="ECO:0000313" key="1">
    <source>
        <dbReference type="EMBL" id="KAK7298875.1"/>
    </source>
</evidence>
<dbReference type="AlphaFoldDB" id="A0AAN9JHL2"/>
<protein>
    <submittedName>
        <fullName evidence="2">Uncharacterized protein</fullName>
    </submittedName>
</protein>
<dbReference type="EMBL" id="JAYMYQ010000023">
    <property type="protein sequence ID" value="KAK7298988.1"/>
    <property type="molecule type" value="Genomic_DNA"/>
</dbReference>
<gene>
    <name evidence="1" type="ORF">VNO77_46194</name>
    <name evidence="2" type="ORF">VNO77_46312</name>
</gene>